<accession>A0A3P7I134</accession>
<dbReference type="Proteomes" id="UP000270094">
    <property type="component" value="Unassembled WGS sequence"/>
</dbReference>
<keyword evidence="3" id="KW-1185">Reference proteome</keyword>
<evidence type="ECO:0000313" key="2">
    <source>
        <dbReference type="EMBL" id="VDM66290.1"/>
    </source>
</evidence>
<dbReference type="EMBL" id="UYYB01002493">
    <property type="protein sequence ID" value="VDM66290.1"/>
    <property type="molecule type" value="Genomic_DNA"/>
</dbReference>
<feature type="region of interest" description="Disordered" evidence="1">
    <location>
        <begin position="1"/>
        <end position="30"/>
    </location>
</feature>
<name>A0A3P7I134_STRVU</name>
<evidence type="ECO:0000256" key="1">
    <source>
        <dbReference type="SAM" id="MobiDB-lite"/>
    </source>
</evidence>
<sequence length="86" mass="9786">MVTSNGSGPRERRRRTSITTSWMNPSRDRNVETMPGLARRVKKGHLSVYNGSSAVEQLATKPSDMLSKQNDFVMKKHLFFQFLKAS</sequence>
<dbReference type="AlphaFoldDB" id="A0A3P7I134"/>
<evidence type="ECO:0000313" key="3">
    <source>
        <dbReference type="Proteomes" id="UP000270094"/>
    </source>
</evidence>
<gene>
    <name evidence="2" type="ORF">SVUK_LOCUS1288</name>
</gene>
<organism evidence="2 3">
    <name type="scientific">Strongylus vulgaris</name>
    <name type="common">Blood worm</name>
    <dbReference type="NCBI Taxonomy" id="40348"/>
    <lineage>
        <taxon>Eukaryota</taxon>
        <taxon>Metazoa</taxon>
        <taxon>Ecdysozoa</taxon>
        <taxon>Nematoda</taxon>
        <taxon>Chromadorea</taxon>
        <taxon>Rhabditida</taxon>
        <taxon>Rhabditina</taxon>
        <taxon>Rhabditomorpha</taxon>
        <taxon>Strongyloidea</taxon>
        <taxon>Strongylidae</taxon>
        <taxon>Strongylus</taxon>
    </lineage>
</organism>
<proteinExistence type="predicted"/>
<protein>
    <submittedName>
        <fullName evidence="2">Uncharacterized protein</fullName>
    </submittedName>
</protein>
<reference evidence="2 3" key="1">
    <citation type="submission" date="2018-11" db="EMBL/GenBank/DDBJ databases">
        <authorList>
            <consortium name="Pathogen Informatics"/>
        </authorList>
    </citation>
    <scope>NUCLEOTIDE SEQUENCE [LARGE SCALE GENOMIC DNA]</scope>
</reference>